<comment type="caution">
    <text evidence="1">The sequence shown here is derived from an EMBL/GenBank/DDBJ whole genome shotgun (WGS) entry which is preliminary data.</text>
</comment>
<dbReference type="AlphaFoldDB" id="G9WW23"/>
<proteinExistence type="predicted"/>
<dbReference type="RefSeq" id="WP_009536913.1">
    <property type="nucleotide sequence ID" value="NZ_JH414505.1"/>
</dbReference>
<organism evidence="1 2">
    <name type="scientific">Oribacterium asaccharolyticum ACB7</name>
    <dbReference type="NCBI Taxonomy" id="796944"/>
    <lineage>
        <taxon>Bacteria</taxon>
        <taxon>Bacillati</taxon>
        <taxon>Bacillota</taxon>
        <taxon>Clostridia</taxon>
        <taxon>Lachnospirales</taxon>
        <taxon>Lachnospiraceae</taxon>
        <taxon>Oribacterium</taxon>
    </lineage>
</organism>
<dbReference type="Proteomes" id="UP000003527">
    <property type="component" value="Unassembled WGS sequence"/>
</dbReference>
<dbReference type="HOGENOM" id="CLU_1738668_0_0_9"/>
<gene>
    <name evidence="1" type="ORF">HMPREF9624_01107</name>
</gene>
<reference evidence="1 2" key="1">
    <citation type="submission" date="2011-08" db="EMBL/GenBank/DDBJ databases">
        <title>The Genome Sequence of Oribacterium sp. ACB7.</title>
        <authorList>
            <consortium name="The Broad Institute Genome Sequencing Platform"/>
            <person name="Earl A."/>
            <person name="Ward D."/>
            <person name="Feldgarden M."/>
            <person name="Gevers D."/>
            <person name="Sizova M."/>
            <person name="Hazen A."/>
            <person name="Epstein S."/>
            <person name="Young S.K."/>
            <person name="Zeng Q."/>
            <person name="Gargeya S."/>
            <person name="Fitzgerald M."/>
            <person name="Haas B."/>
            <person name="Abouelleil A."/>
            <person name="Alvarado L."/>
            <person name="Arachchi H.M."/>
            <person name="Berlin A."/>
            <person name="Brown A."/>
            <person name="Chapman S.B."/>
            <person name="Chen Z."/>
            <person name="Dunbar C."/>
            <person name="Freedman E."/>
            <person name="Gearin G."/>
            <person name="Gellesch M."/>
            <person name="Goldberg J."/>
            <person name="Griggs A."/>
            <person name="Gujja S."/>
            <person name="Heiman D."/>
            <person name="Howarth C."/>
            <person name="Larson L."/>
            <person name="Lui A."/>
            <person name="MacDonald P.J.P."/>
            <person name="Montmayeur A."/>
            <person name="Murphy C."/>
            <person name="Neiman D."/>
            <person name="Pearson M."/>
            <person name="Priest M."/>
            <person name="Roberts A."/>
            <person name="Saif S."/>
            <person name="Shea T."/>
            <person name="Shenoy N."/>
            <person name="Sisk P."/>
            <person name="Stolte C."/>
            <person name="Sykes S."/>
            <person name="Wortman J."/>
            <person name="Nusbaum C."/>
            <person name="Birren B."/>
        </authorList>
    </citation>
    <scope>NUCLEOTIDE SEQUENCE [LARGE SCALE GENOMIC DNA]</scope>
    <source>
        <strain evidence="1 2">ACB7</strain>
    </source>
</reference>
<protein>
    <submittedName>
        <fullName evidence="1">Uncharacterized protein</fullName>
    </submittedName>
</protein>
<evidence type="ECO:0000313" key="1">
    <source>
        <dbReference type="EMBL" id="EHL10960.1"/>
    </source>
</evidence>
<dbReference type="EMBL" id="AFZD01000018">
    <property type="protein sequence ID" value="EHL10960.1"/>
    <property type="molecule type" value="Genomic_DNA"/>
</dbReference>
<dbReference type="PATRIC" id="fig|796944.3.peg.1847"/>
<name>G9WW23_9FIRM</name>
<accession>G9WW23</accession>
<sequence length="150" mass="16809">MQFQLCHENDTSLRLRLDRHHLSGKEEQILSDILSLHPQITGIQIYPATAGLRIFFKGSKAKLLESLEAISYGNILFLAEGLPKTEDFHVQLLPSGKEIIRELSKTKKMNPGLKKKIGKEISLEAIADLILPTPLSLAFHVYQLLLLAKA</sequence>
<keyword evidence="2" id="KW-1185">Reference proteome</keyword>
<evidence type="ECO:0000313" key="2">
    <source>
        <dbReference type="Proteomes" id="UP000003527"/>
    </source>
</evidence>